<dbReference type="GO" id="GO:0000287">
    <property type="term" value="F:magnesium ion binding"/>
    <property type="evidence" value="ECO:0007669"/>
    <property type="project" value="TreeGrafter"/>
</dbReference>
<dbReference type="SUPFAM" id="SSF51621">
    <property type="entry name" value="Phosphoenolpyruvate/pyruvate domain"/>
    <property type="match status" value="1"/>
</dbReference>
<dbReference type="Pfam" id="PF03328">
    <property type="entry name" value="HpcH_HpaI"/>
    <property type="match status" value="1"/>
</dbReference>
<keyword evidence="3 5" id="KW-0460">Magnesium</keyword>
<accession>A0A553V4A4</accession>
<proteinExistence type="predicted"/>
<dbReference type="Gene3D" id="3.20.20.60">
    <property type="entry name" value="Phosphoenolpyruvate-binding domains"/>
    <property type="match status" value="1"/>
</dbReference>
<dbReference type="EMBL" id="VKDB01000003">
    <property type="protein sequence ID" value="TSA87285.1"/>
    <property type="molecule type" value="Genomic_DNA"/>
</dbReference>
<dbReference type="GO" id="GO:0006107">
    <property type="term" value="P:oxaloacetate metabolic process"/>
    <property type="evidence" value="ECO:0007669"/>
    <property type="project" value="TreeGrafter"/>
</dbReference>
<dbReference type="Proteomes" id="UP000316092">
    <property type="component" value="Unassembled WGS sequence"/>
</dbReference>
<evidence type="ECO:0000256" key="2">
    <source>
        <dbReference type="ARBA" id="ARBA00022723"/>
    </source>
</evidence>
<feature type="binding site" evidence="5">
    <location>
        <position position="166"/>
    </location>
    <ligand>
        <name>Mg(2+)</name>
        <dbReference type="ChEBI" id="CHEBI:18420"/>
    </ligand>
</feature>
<evidence type="ECO:0000259" key="6">
    <source>
        <dbReference type="Pfam" id="PF03328"/>
    </source>
</evidence>
<dbReference type="InterPro" id="IPR015813">
    <property type="entry name" value="Pyrv/PenolPyrv_kinase-like_dom"/>
</dbReference>
<dbReference type="AlphaFoldDB" id="A0A553V4A4"/>
<dbReference type="PANTHER" id="PTHR32308:SF0">
    <property type="entry name" value="HPCH_HPAI ALDOLASE_CITRATE LYASE DOMAIN-CONTAINING PROTEIN"/>
    <property type="match status" value="1"/>
</dbReference>
<feature type="binding site" evidence="4">
    <location>
        <position position="77"/>
    </location>
    <ligand>
        <name>substrate</name>
    </ligand>
</feature>
<evidence type="ECO:0000256" key="5">
    <source>
        <dbReference type="PIRSR" id="PIRSR015582-2"/>
    </source>
</evidence>
<feature type="binding site" evidence="4">
    <location>
        <position position="139"/>
    </location>
    <ligand>
        <name>substrate</name>
    </ligand>
</feature>
<keyword evidence="8" id="KW-1185">Reference proteome</keyword>
<evidence type="ECO:0000313" key="7">
    <source>
        <dbReference type="EMBL" id="TSA87285.1"/>
    </source>
</evidence>
<name>A0A553V4A4_9DEIO</name>
<keyword evidence="2 5" id="KW-0479">Metal-binding</keyword>
<sequence>MSSPTVRSQRYRSALFAPANQLEVLKKLPRSRPDLAILDLEDAVPDSAEAKQQARQVAKEAQVWLAAHHPEQAVYLRLNAVQSPYFADDLDALTPTLAGVVLPKLERASDLEEAVEQFGARGLAHLQIMAGLETVAGVENAGELLQGSDKGAVRAAVTSAYFGAEDYVADLGGVRTAAGLEVLYPRSRVAMLARLFGVAAFDIVVTKLRDDAAFLEDARVGRSLGYGGKLCIHPAQVALAHEVFSPSPEEIKRAWALLAAYEQGQQQGRGVIAFEGQMVDAPMLVRARAVLASAEVEA</sequence>
<feature type="binding site" evidence="5">
    <location>
        <position position="139"/>
    </location>
    <ligand>
        <name>Mg(2+)</name>
        <dbReference type="ChEBI" id="CHEBI:18420"/>
    </ligand>
</feature>
<protein>
    <submittedName>
        <fullName evidence="7">CoA ester lyase</fullName>
    </submittedName>
</protein>
<dbReference type="InterPro" id="IPR005000">
    <property type="entry name" value="Aldolase/citrate-lyase_domain"/>
</dbReference>
<dbReference type="InterPro" id="IPR040442">
    <property type="entry name" value="Pyrv_kinase-like_dom_sf"/>
</dbReference>
<evidence type="ECO:0000313" key="8">
    <source>
        <dbReference type="Proteomes" id="UP000316092"/>
    </source>
</evidence>
<dbReference type="PIRSF" id="PIRSF015582">
    <property type="entry name" value="Cit_lyase_B"/>
    <property type="match status" value="1"/>
</dbReference>
<comment type="cofactor">
    <cofactor evidence="1">
        <name>Mg(2+)</name>
        <dbReference type="ChEBI" id="CHEBI:18420"/>
    </cofactor>
</comment>
<evidence type="ECO:0000256" key="1">
    <source>
        <dbReference type="ARBA" id="ARBA00001946"/>
    </source>
</evidence>
<gene>
    <name evidence="7" type="ORF">FNU79_05220</name>
</gene>
<dbReference type="OrthoDB" id="9786940at2"/>
<reference evidence="7 8" key="1">
    <citation type="submission" date="2019-07" db="EMBL/GenBank/DDBJ databases">
        <title>Deinococcus detaillus sp. nov., isolated from humus soil in Antarctica.</title>
        <authorList>
            <person name="Zhang K."/>
        </authorList>
    </citation>
    <scope>NUCLEOTIDE SEQUENCE [LARGE SCALE GENOMIC DNA]</scope>
    <source>
        <strain evidence="7 8">H1</strain>
    </source>
</reference>
<organism evidence="7 8">
    <name type="scientific">Deinococcus detaillensis</name>
    <dbReference type="NCBI Taxonomy" id="2592048"/>
    <lineage>
        <taxon>Bacteria</taxon>
        <taxon>Thermotogati</taxon>
        <taxon>Deinococcota</taxon>
        <taxon>Deinococci</taxon>
        <taxon>Deinococcales</taxon>
        <taxon>Deinococcaceae</taxon>
        <taxon>Deinococcus</taxon>
    </lineage>
</organism>
<evidence type="ECO:0000256" key="4">
    <source>
        <dbReference type="PIRSR" id="PIRSR015582-1"/>
    </source>
</evidence>
<dbReference type="InterPro" id="IPR011206">
    <property type="entry name" value="Citrate_lyase_beta/mcl1/mcl2"/>
</dbReference>
<dbReference type="PANTHER" id="PTHR32308">
    <property type="entry name" value="LYASE BETA SUBUNIT, PUTATIVE (AFU_ORTHOLOGUE AFUA_4G13030)-RELATED"/>
    <property type="match status" value="1"/>
</dbReference>
<comment type="caution">
    <text evidence="7">The sequence shown here is derived from an EMBL/GenBank/DDBJ whole genome shotgun (WGS) entry which is preliminary data.</text>
</comment>
<evidence type="ECO:0000256" key="3">
    <source>
        <dbReference type="ARBA" id="ARBA00022842"/>
    </source>
</evidence>
<keyword evidence="7" id="KW-0456">Lyase</keyword>
<dbReference type="RefSeq" id="WP_143719827.1">
    <property type="nucleotide sequence ID" value="NZ_VKDB01000003.1"/>
</dbReference>
<feature type="domain" description="HpcH/HpaI aldolase/citrate lyase" evidence="6">
    <location>
        <begin position="12"/>
        <end position="234"/>
    </location>
</feature>
<dbReference type="GO" id="GO:0016829">
    <property type="term" value="F:lyase activity"/>
    <property type="evidence" value="ECO:0007669"/>
    <property type="project" value="UniProtKB-KW"/>
</dbReference>